<dbReference type="InParanoid" id="A0A0D0DMC6"/>
<dbReference type="SUPFAM" id="SSF50370">
    <property type="entry name" value="Ricin B-like lectins"/>
    <property type="match status" value="1"/>
</dbReference>
<dbReference type="Proteomes" id="UP000054538">
    <property type="component" value="Unassembled WGS sequence"/>
</dbReference>
<organism evidence="2 3">
    <name type="scientific">Paxillus rubicundulus Ve08.2h10</name>
    <dbReference type="NCBI Taxonomy" id="930991"/>
    <lineage>
        <taxon>Eukaryota</taxon>
        <taxon>Fungi</taxon>
        <taxon>Dikarya</taxon>
        <taxon>Basidiomycota</taxon>
        <taxon>Agaricomycotina</taxon>
        <taxon>Agaricomycetes</taxon>
        <taxon>Agaricomycetidae</taxon>
        <taxon>Boletales</taxon>
        <taxon>Paxilineae</taxon>
        <taxon>Paxillaceae</taxon>
        <taxon>Paxillus</taxon>
    </lineage>
</organism>
<gene>
    <name evidence="2" type="ORF">PAXRUDRAFT_146621</name>
</gene>
<feature type="region of interest" description="Disordered" evidence="1">
    <location>
        <begin position="151"/>
        <end position="176"/>
    </location>
</feature>
<dbReference type="AlphaFoldDB" id="A0A0D0DMC6"/>
<accession>A0A0D0DMC6</accession>
<evidence type="ECO:0000313" key="3">
    <source>
        <dbReference type="Proteomes" id="UP000054538"/>
    </source>
</evidence>
<evidence type="ECO:0000313" key="2">
    <source>
        <dbReference type="EMBL" id="KIK92743.1"/>
    </source>
</evidence>
<dbReference type="EMBL" id="KN825247">
    <property type="protein sequence ID" value="KIK92743.1"/>
    <property type="molecule type" value="Genomic_DNA"/>
</dbReference>
<evidence type="ECO:0000256" key="1">
    <source>
        <dbReference type="SAM" id="MobiDB-lite"/>
    </source>
</evidence>
<reference evidence="3" key="2">
    <citation type="submission" date="2015-01" db="EMBL/GenBank/DDBJ databases">
        <title>Evolutionary Origins and Diversification of the Mycorrhizal Mutualists.</title>
        <authorList>
            <consortium name="DOE Joint Genome Institute"/>
            <consortium name="Mycorrhizal Genomics Consortium"/>
            <person name="Kohler A."/>
            <person name="Kuo A."/>
            <person name="Nagy L.G."/>
            <person name="Floudas D."/>
            <person name="Copeland A."/>
            <person name="Barry K.W."/>
            <person name="Cichocki N."/>
            <person name="Veneault-Fourrey C."/>
            <person name="LaButti K."/>
            <person name="Lindquist E.A."/>
            <person name="Lipzen A."/>
            <person name="Lundell T."/>
            <person name="Morin E."/>
            <person name="Murat C."/>
            <person name="Riley R."/>
            <person name="Ohm R."/>
            <person name="Sun H."/>
            <person name="Tunlid A."/>
            <person name="Henrissat B."/>
            <person name="Grigoriev I.V."/>
            <person name="Hibbett D.S."/>
            <person name="Martin F."/>
        </authorList>
    </citation>
    <scope>NUCLEOTIDE SEQUENCE [LARGE SCALE GENOMIC DNA]</scope>
    <source>
        <strain evidence="3">Ve08.2h10</strain>
    </source>
</reference>
<name>A0A0D0DMC6_9AGAM</name>
<dbReference type="OrthoDB" id="2660621at2759"/>
<protein>
    <submittedName>
        <fullName evidence="2">Uncharacterized protein</fullName>
    </submittedName>
</protein>
<dbReference type="HOGENOM" id="CLU_1378544_0_0_1"/>
<keyword evidence="3" id="KW-1185">Reference proteome</keyword>
<sequence length="198" mass="21614">MSGSMVNSPVSNFHVPPGTYIAMDAATHTYLNVLNFQGPGGRVVCSVGNQLGNDIWNVMPTENRNLTIQSYGTGDFLSVSGSQVVTNTTIYPWGLIPSTKYPYAFQVEDAKTGKVLRVPTALNGEPVSYEASDEMACTDILHRSHLSTMMMQTQTRRGSSSERNPSQIDESPMACQSGSCGWYQVNSTSTRCMKKRPV</sequence>
<dbReference type="Gene3D" id="2.80.10.50">
    <property type="match status" value="1"/>
</dbReference>
<dbReference type="InterPro" id="IPR035992">
    <property type="entry name" value="Ricin_B-like_lectins"/>
</dbReference>
<proteinExistence type="predicted"/>
<reference evidence="2 3" key="1">
    <citation type="submission" date="2014-04" db="EMBL/GenBank/DDBJ databases">
        <authorList>
            <consortium name="DOE Joint Genome Institute"/>
            <person name="Kuo A."/>
            <person name="Kohler A."/>
            <person name="Jargeat P."/>
            <person name="Nagy L.G."/>
            <person name="Floudas D."/>
            <person name="Copeland A."/>
            <person name="Barry K.W."/>
            <person name="Cichocki N."/>
            <person name="Veneault-Fourrey C."/>
            <person name="LaButti K."/>
            <person name="Lindquist E.A."/>
            <person name="Lipzen A."/>
            <person name="Lundell T."/>
            <person name="Morin E."/>
            <person name="Murat C."/>
            <person name="Sun H."/>
            <person name="Tunlid A."/>
            <person name="Henrissat B."/>
            <person name="Grigoriev I.V."/>
            <person name="Hibbett D.S."/>
            <person name="Martin F."/>
            <person name="Nordberg H.P."/>
            <person name="Cantor M.N."/>
            <person name="Hua S.X."/>
        </authorList>
    </citation>
    <scope>NUCLEOTIDE SEQUENCE [LARGE SCALE GENOMIC DNA]</scope>
    <source>
        <strain evidence="2 3">Ve08.2h10</strain>
    </source>
</reference>